<sequence length="121" mass="14936">MYRQKLKTWNMFLVFKQYLIYVDITFLDRILDFTRFTRIIYIVSELRYSRMFVYLFNVFSQLQQIKQREVNTKLRKYYLLLSLSMKLGTANRMKLLQLIEYYSGGPSKCFFELGRRMKFII</sequence>
<gene>
    <name evidence="2" type="ORF">HINF_LOCUS36344</name>
    <name evidence="1" type="ORF">HINF_LOCUS41835</name>
</gene>
<evidence type="ECO:0000313" key="1">
    <source>
        <dbReference type="EMBL" id="CAI9954190.1"/>
    </source>
</evidence>
<dbReference type="Proteomes" id="UP001642409">
    <property type="component" value="Unassembled WGS sequence"/>
</dbReference>
<evidence type="ECO:0000313" key="2">
    <source>
        <dbReference type="EMBL" id="CAL6036296.1"/>
    </source>
</evidence>
<accession>A0AA86UDS8</accession>
<evidence type="ECO:0000313" key="3">
    <source>
        <dbReference type="Proteomes" id="UP001642409"/>
    </source>
</evidence>
<dbReference type="EMBL" id="CATOUU010000845">
    <property type="protein sequence ID" value="CAI9954190.1"/>
    <property type="molecule type" value="Genomic_DNA"/>
</dbReference>
<comment type="caution">
    <text evidence="1">The sequence shown here is derived from an EMBL/GenBank/DDBJ whole genome shotgun (WGS) entry which is preliminary data.</text>
</comment>
<name>A0AA86UDS8_9EUKA</name>
<reference evidence="1" key="1">
    <citation type="submission" date="2023-06" db="EMBL/GenBank/DDBJ databases">
        <authorList>
            <person name="Kurt Z."/>
        </authorList>
    </citation>
    <scope>NUCLEOTIDE SEQUENCE</scope>
</reference>
<dbReference type="AlphaFoldDB" id="A0AA86UDS8"/>
<keyword evidence="3" id="KW-1185">Reference proteome</keyword>
<proteinExistence type="predicted"/>
<organism evidence="1">
    <name type="scientific">Hexamita inflata</name>
    <dbReference type="NCBI Taxonomy" id="28002"/>
    <lineage>
        <taxon>Eukaryota</taxon>
        <taxon>Metamonada</taxon>
        <taxon>Diplomonadida</taxon>
        <taxon>Hexamitidae</taxon>
        <taxon>Hexamitinae</taxon>
        <taxon>Hexamita</taxon>
    </lineage>
</organism>
<dbReference type="EMBL" id="CAXDID020000133">
    <property type="protein sequence ID" value="CAL6036296.1"/>
    <property type="molecule type" value="Genomic_DNA"/>
</dbReference>
<reference evidence="2 3" key="2">
    <citation type="submission" date="2024-07" db="EMBL/GenBank/DDBJ databases">
        <authorList>
            <person name="Akdeniz Z."/>
        </authorList>
    </citation>
    <scope>NUCLEOTIDE SEQUENCE [LARGE SCALE GENOMIC DNA]</scope>
</reference>
<protein>
    <submittedName>
        <fullName evidence="2">Hypothetical_protein</fullName>
    </submittedName>
</protein>